<evidence type="ECO:0000313" key="6">
    <source>
        <dbReference type="EMBL" id="GFP28191.1"/>
    </source>
</evidence>
<dbReference type="InterPro" id="IPR011607">
    <property type="entry name" value="MGS-like_dom"/>
</dbReference>
<feature type="binding site" evidence="1">
    <location>
        <position position="32"/>
    </location>
    <ligand>
        <name>substrate</name>
    </ligand>
</feature>
<evidence type="ECO:0000256" key="1">
    <source>
        <dbReference type="HAMAP-Rule" id="MF_00549"/>
    </source>
</evidence>
<accession>A0A6V8NTB9</accession>
<dbReference type="SMART" id="SM00851">
    <property type="entry name" value="MGS"/>
    <property type="match status" value="1"/>
</dbReference>
<dbReference type="Proteomes" id="UP000543224">
    <property type="component" value="Unassembled WGS sequence"/>
</dbReference>
<evidence type="ECO:0000313" key="9">
    <source>
        <dbReference type="Proteomes" id="UP000543224"/>
    </source>
</evidence>
<dbReference type="InterPro" id="IPR036914">
    <property type="entry name" value="MGS-like_dom_sf"/>
</dbReference>
<feature type="binding site" evidence="1">
    <location>
        <position position="36"/>
    </location>
    <ligand>
        <name>substrate</name>
    </ligand>
</feature>
<dbReference type="HAMAP" id="MF_00549">
    <property type="entry name" value="Methylglyoxal_synth"/>
    <property type="match status" value="1"/>
</dbReference>
<dbReference type="EMBL" id="BLRY01000136">
    <property type="protein sequence ID" value="GFP28191.1"/>
    <property type="molecule type" value="Genomic_DNA"/>
</dbReference>
<evidence type="ECO:0000313" key="10">
    <source>
        <dbReference type="Proteomes" id="UP000561271"/>
    </source>
</evidence>
<feature type="binding site" evidence="1">
    <location>
        <begin position="58"/>
        <end position="61"/>
    </location>
    <ligand>
        <name>substrate</name>
    </ligand>
</feature>
<dbReference type="SUPFAM" id="SSF52335">
    <property type="entry name" value="Methylglyoxal synthase-like"/>
    <property type="match status" value="1"/>
</dbReference>
<dbReference type="PANTHER" id="PTHR30492:SF0">
    <property type="entry name" value="METHYLGLYOXAL SYNTHASE"/>
    <property type="match status" value="1"/>
</dbReference>
<evidence type="ECO:0000259" key="3">
    <source>
        <dbReference type="PROSITE" id="PS51855"/>
    </source>
</evidence>
<keyword evidence="1" id="KW-0456">Lyase</keyword>
<evidence type="ECO:0000313" key="8">
    <source>
        <dbReference type="EMBL" id="GFP38885.1"/>
    </source>
</evidence>
<dbReference type="Proteomes" id="UP000591948">
    <property type="component" value="Unassembled WGS sequence"/>
</dbReference>
<gene>
    <name evidence="1" type="primary">mgsA</name>
    <name evidence="4" type="ORF">HKBW3S09_01011</name>
    <name evidence="5" type="ORF">HKBW3S25_00268</name>
    <name evidence="6" type="ORF">HKBW3S33_01608</name>
    <name evidence="7" type="ORF">HKBW3S44_00639</name>
    <name evidence="8" type="ORF">HKBW3S47_00585</name>
</gene>
<dbReference type="PROSITE" id="PS51855">
    <property type="entry name" value="MGS"/>
    <property type="match status" value="1"/>
</dbReference>
<reference evidence="9 10" key="1">
    <citation type="journal article" date="2020" name="Front. Microbiol.">
        <title>Single-cell genomics of novel Actinobacteria with the Wood-Ljungdahl pathway discovered in a serpentinizing system.</title>
        <authorList>
            <person name="Merino N."/>
            <person name="Kawai M."/>
            <person name="Boyd E.S."/>
            <person name="Colman D.R."/>
            <person name="McGlynn S.E."/>
            <person name="Nealson K.H."/>
            <person name="Kurokawa K."/>
            <person name="Hongoh Y."/>
        </authorList>
    </citation>
    <scope>NUCLEOTIDE SEQUENCE [LARGE SCALE GENOMIC DNA]</scope>
    <source>
        <strain evidence="4 12">S09_30</strain>
        <strain evidence="5 9">S25</strain>
        <strain evidence="6 13">S33</strain>
        <strain evidence="7 10">S44</strain>
        <strain evidence="8 11">S47</strain>
    </source>
</reference>
<comment type="catalytic activity">
    <reaction evidence="1">
        <text>dihydroxyacetone phosphate = methylglyoxal + phosphate</text>
        <dbReference type="Rhea" id="RHEA:17937"/>
        <dbReference type="ChEBI" id="CHEBI:17158"/>
        <dbReference type="ChEBI" id="CHEBI:43474"/>
        <dbReference type="ChEBI" id="CHEBI:57642"/>
        <dbReference type="EC" id="4.2.3.3"/>
    </reaction>
</comment>
<evidence type="ECO:0000313" key="4">
    <source>
        <dbReference type="EMBL" id="GFP23545.1"/>
    </source>
</evidence>
<feature type="domain" description="MGS-like" evidence="3">
    <location>
        <begin position="17"/>
        <end position="166"/>
    </location>
</feature>
<comment type="similarity">
    <text evidence="1">Belongs to the methylglyoxal synthase family.</text>
</comment>
<dbReference type="EMBL" id="BLRW01000132">
    <property type="protein sequence ID" value="GFP23545.1"/>
    <property type="molecule type" value="Genomic_DNA"/>
</dbReference>
<dbReference type="GO" id="GO:0008929">
    <property type="term" value="F:methylglyoxal synthase activity"/>
    <property type="evidence" value="ECO:0007669"/>
    <property type="project" value="UniProtKB-UniRule"/>
</dbReference>
<comment type="function">
    <text evidence="1">Catalyzes the formation of methylglyoxal from dihydroxyacetone phosphate.</text>
</comment>
<comment type="caution">
    <text evidence="4">The sequence shown here is derived from an EMBL/GenBank/DDBJ whole genome shotgun (WGS) entry which is preliminary data.</text>
</comment>
<feature type="active site" description="Proton donor/acceptor" evidence="1 2">
    <location>
        <position position="84"/>
    </location>
</feature>
<dbReference type="Proteomes" id="UP000569018">
    <property type="component" value="Unassembled WGS sequence"/>
</dbReference>
<dbReference type="Gene3D" id="3.40.50.1380">
    <property type="entry name" value="Methylglyoxal synthase-like domain"/>
    <property type="match status" value="1"/>
</dbReference>
<dbReference type="PIRSF" id="PIRSF006614">
    <property type="entry name" value="Methylglyox_syn"/>
    <property type="match status" value="1"/>
</dbReference>
<dbReference type="EMBL" id="BLRX01000017">
    <property type="protein sequence ID" value="GFP24830.1"/>
    <property type="molecule type" value="Genomic_DNA"/>
</dbReference>
<evidence type="ECO:0000313" key="13">
    <source>
        <dbReference type="Proteomes" id="UP000591948"/>
    </source>
</evidence>
<evidence type="ECO:0000256" key="2">
    <source>
        <dbReference type="PIRSR" id="PIRSR006614-1"/>
    </source>
</evidence>
<name>A0A6V8NTB9_9ACTN</name>
<organism evidence="4 12">
    <name type="scientific">Candidatus Hakubella thermalkaliphila</name>
    <dbReference type="NCBI Taxonomy" id="2754717"/>
    <lineage>
        <taxon>Bacteria</taxon>
        <taxon>Bacillati</taxon>
        <taxon>Actinomycetota</taxon>
        <taxon>Actinomycetota incertae sedis</taxon>
        <taxon>Candidatus Hakubellales</taxon>
        <taxon>Candidatus Hakubellaceae</taxon>
        <taxon>Candidatus Hakubella</taxon>
    </lineage>
</organism>
<feature type="binding site" evidence="1">
    <location>
        <position position="111"/>
    </location>
    <ligand>
        <name>substrate</name>
    </ligand>
</feature>
<feature type="binding site" evidence="1">
    <location>
        <begin position="78"/>
        <end position="79"/>
    </location>
    <ligand>
        <name>substrate</name>
    </ligand>
</feature>
<evidence type="ECO:0000313" key="11">
    <source>
        <dbReference type="Proteomes" id="UP000569018"/>
    </source>
</evidence>
<dbReference type="Proteomes" id="UP000585609">
    <property type="component" value="Unassembled WGS sequence"/>
</dbReference>
<dbReference type="EMBL" id="BLSD01000020">
    <property type="protein sequence ID" value="GFP38885.1"/>
    <property type="molecule type" value="Genomic_DNA"/>
</dbReference>
<dbReference type="EC" id="4.2.3.3" evidence="1"/>
<dbReference type="PROSITE" id="PS01335">
    <property type="entry name" value="METHYLGLYOXAL_SYNTH"/>
    <property type="match status" value="1"/>
</dbReference>
<dbReference type="PANTHER" id="PTHR30492">
    <property type="entry name" value="METHYLGLYOXAL SYNTHASE"/>
    <property type="match status" value="1"/>
</dbReference>
<dbReference type="GO" id="GO:0019242">
    <property type="term" value="P:methylglyoxal biosynthetic process"/>
    <property type="evidence" value="ECO:0007669"/>
    <property type="project" value="UniProtKB-UniRule"/>
</dbReference>
<keyword evidence="13" id="KW-1185">Reference proteome</keyword>
<dbReference type="EMBL" id="BLSC01000034">
    <property type="protein sequence ID" value="GFP36958.1"/>
    <property type="molecule type" value="Genomic_DNA"/>
</dbReference>
<proteinExistence type="inferred from homology"/>
<dbReference type="AlphaFoldDB" id="A0A6V8NTB9"/>
<dbReference type="InterPro" id="IPR018148">
    <property type="entry name" value="Methylglyoxal_synth_AS"/>
</dbReference>
<evidence type="ECO:0000313" key="5">
    <source>
        <dbReference type="EMBL" id="GFP24830.1"/>
    </source>
</evidence>
<dbReference type="GO" id="GO:0005829">
    <property type="term" value="C:cytosol"/>
    <property type="evidence" value="ECO:0007669"/>
    <property type="project" value="TreeGrafter"/>
</dbReference>
<sequence>MSVIKEVIGKENLMPYQKISMGKRKKIALIAHDNKKPDLVEWADFNKDILSQHSLLATGTTGEMLSRELGLEVTRFESGPLGGDQQIGARITEGFIDFLVFFWDPLEPHPHDPDVKALLRIAVVWNIPLACNRASADFMISSPLMSEEYDRLLIDYKSRMEKRYIT</sequence>
<dbReference type="NCBIfam" id="TIGR00160">
    <property type="entry name" value="MGSA"/>
    <property type="match status" value="1"/>
</dbReference>
<protein>
    <recommendedName>
        <fullName evidence="1">Methylglyoxal synthase</fullName>
        <shortName evidence="1">MGS</shortName>
        <ecNumber evidence="1">4.2.3.3</ecNumber>
    </recommendedName>
</protein>
<evidence type="ECO:0000313" key="7">
    <source>
        <dbReference type="EMBL" id="GFP36958.1"/>
    </source>
</evidence>
<dbReference type="NCBIfam" id="NF003559">
    <property type="entry name" value="PRK05234.1"/>
    <property type="match status" value="1"/>
</dbReference>
<dbReference type="Pfam" id="PF02142">
    <property type="entry name" value="MGS"/>
    <property type="match status" value="1"/>
</dbReference>
<dbReference type="Proteomes" id="UP000561271">
    <property type="component" value="Unassembled WGS sequence"/>
</dbReference>
<evidence type="ECO:0000313" key="12">
    <source>
        <dbReference type="Proteomes" id="UP000585609"/>
    </source>
</evidence>
<dbReference type="CDD" id="cd01422">
    <property type="entry name" value="MGS"/>
    <property type="match status" value="1"/>
</dbReference>
<dbReference type="InterPro" id="IPR004363">
    <property type="entry name" value="Methylgl_synth"/>
</dbReference>